<evidence type="ECO:0000259" key="5">
    <source>
        <dbReference type="PROSITE" id="PS50850"/>
    </source>
</evidence>
<feature type="transmembrane region" description="Helical" evidence="4">
    <location>
        <begin position="126"/>
        <end position="147"/>
    </location>
</feature>
<accession>C9Y6J0</accession>
<feature type="transmembrane region" description="Helical" evidence="4">
    <location>
        <begin position="159"/>
        <end position="185"/>
    </location>
</feature>
<dbReference type="InterPro" id="IPR036259">
    <property type="entry name" value="MFS_trans_sf"/>
</dbReference>
<gene>
    <name evidence="6" type="ORF">Csp_E35670</name>
</gene>
<keyword evidence="3 4" id="KW-0472">Membrane</keyword>
<dbReference type="AlphaFoldDB" id="C9Y6J0"/>
<dbReference type="InterPro" id="IPR011701">
    <property type="entry name" value="MFS"/>
</dbReference>
<dbReference type="EMBL" id="FN543101">
    <property type="protein sequence ID" value="CBA26479.1"/>
    <property type="molecule type" value="Genomic_DNA"/>
</dbReference>
<evidence type="ECO:0000256" key="1">
    <source>
        <dbReference type="ARBA" id="ARBA00022692"/>
    </source>
</evidence>
<feature type="transmembrane region" description="Helical" evidence="4">
    <location>
        <begin position="282"/>
        <end position="301"/>
    </location>
</feature>
<feature type="transmembrane region" description="Helical" evidence="4">
    <location>
        <begin position="241"/>
        <end position="262"/>
    </location>
</feature>
<name>C9Y6J0_CURXX</name>
<evidence type="ECO:0000256" key="4">
    <source>
        <dbReference type="SAM" id="Phobius"/>
    </source>
</evidence>
<dbReference type="PANTHER" id="PTHR43129:SF1">
    <property type="entry name" value="FOSMIDOMYCIN RESISTANCE PROTEIN"/>
    <property type="match status" value="1"/>
</dbReference>
<dbReference type="InterPro" id="IPR020846">
    <property type="entry name" value="MFS_dom"/>
</dbReference>
<evidence type="ECO:0000256" key="2">
    <source>
        <dbReference type="ARBA" id="ARBA00022989"/>
    </source>
</evidence>
<feature type="transmembrane region" description="Helical" evidence="4">
    <location>
        <begin position="191"/>
        <end position="208"/>
    </location>
</feature>
<feature type="transmembrane region" description="Helical" evidence="4">
    <location>
        <begin position="335"/>
        <end position="356"/>
    </location>
</feature>
<feature type="transmembrane region" description="Helical" evidence="4">
    <location>
        <begin position="396"/>
        <end position="417"/>
    </location>
</feature>
<dbReference type="Gene3D" id="1.20.1250.20">
    <property type="entry name" value="MFS general substrate transporter like domains"/>
    <property type="match status" value="1"/>
</dbReference>
<dbReference type="GO" id="GO:0022857">
    <property type="term" value="F:transmembrane transporter activity"/>
    <property type="evidence" value="ECO:0007669"/>
    <property type="project" value="InterPro"/>
</dbReference>
<keyword evidence="1 4" id="KW-0812">Transmembrane</keyword>
<reference evidence="6" key="1">
    <citation type="journal article" date="2010" name="Nature">
        <title>The Dynamic genome of Hydra.</title>
        <authorList>
            <person name="Chapman J.A."/>
            <person name="Kirkness E.F."/>
            <person name="Simakov O."/>
            <person name="Hampson S.E."/>
            <person name="Mitros T."/>
            <person name="Weinmaier T."/>
            <person name="Rattei T."/>
            <person name="Balasubramanian P.G."/>
            <person name="Borman J."/>
            <person name="Busam D."/>
            <person name="Disbennett K."/>
            <person name="Pfannkoch C."/>
            <person name="Sumin N."/>
            <person name="Sutton G."/>
            <person name="Viswanathan L."/>
            <person name="Walenz B."/>
            <person name="Goodstein D.M."/>
            <person name="Hellsten U."/>
            <person name="Kawashima T."/>
            <person name="Prochnik S.E."/>
            <person name="Putnam N.H."/>
            <person name="Shu S."/>
            <person name="Blumberg B."/>
            <person name="Dana C.E."/>
            <person name="Gee L."/>
            <person name="Kibler D.F."/>
            <person name="Law L."/>
            <person name="Lindgens D."/>
            <person name="Martinez D.E."/>
            <person name="Peng J."/>
            <person name="Wigge P.A."/>
            <person name="Bertulat B."/>
            <person name="Guder C."/>
            <person name="Nakamura Y."/>
            <person name="Ozbek S."/>
            <person name="Watanabe H."/>
            <person name="Khalturin K."/>
            <person name="Hemmrich G."/>
            <person name="Franke A."/>
            <person name="Augustin R."/>
            <person name="Fraune S."/>
            <person name="Hayakawa E."/>
            <person name="Hayakawa S."/>
            <person name="Hirose M."/>
            <person name="Hwang J."/>
            <person name="Ikeo K."/>
            <person name="Nishimiya-Fujisawa C."/>
            <person name="Ogura A."/>
            <person name="Takahashi T."/>
            <person name="Steinmetz P.R."/>
            <person name="Zhang X."/>
            <person name="Aufschnaiter R."/>
            <person name="Eder M.K."/>
            <person name="Gorny A.K."/>
            <person name="Salvenmoser W."/>
            <person name="Heimberg A.M."/>
            <person name="Wheeler B.M."/>
            <person name="Peterson K.J."/>
            <person name="Boettger A."/>
            <person name="Tischler P."/>
            <person name="Wolf A."/>
            <person name="Gojobori T."/>
            <person name="Remington K.A."/>
            <person name="Strausberg R.L."/>
            <person name="Venter J."/>
            <person name="Technau U."/>
            <person name="Hobmayer B."/>
            <person name="Bosch T.C."/>
            <person name="Holstein T.W."/>
            <person name="Fujisawa T."/>
            <person name="Bode H.R."/>
            <person name="David C.N."/>
            <person name="Rokhsar D.S."/>
            <person name="Steele R.E."/>
        </authorList>
    </citation>
    <scope>NUCLEOTIDE SEQUENCE</scope>
</reference>
<dbReference type="SUPFAM" id="SSF103473">
    <property type="entry name" value="MFS general substrate transporter"/>
    <property type="match status" value="1"/>
</dbReference>
<sequence length="427" mass="44163">MSHSRKPVRSYDGCMTTTTLQAPAAVAAPFKQDATVIGLVGLAHASSHFGHLLLPLLFPVFMQEFGLSYSQLGLLMTVFFVVSGVGQACAGFVVDRLGARPLLFVALALFAAACVAASMVTGYAGLFAVAALAGLGNATFHPVDFTILNQRVSAPRLGYAFSAHGLTGNLGWALAPVFFAGLGALIGWRQAYLAAAVMYVGVIALLFVQRAHLHTTVARKPEQVAGAAKAEHDMAFMKLPVVWWCFGFFLLSTMTLAVVQSYAVSILKAMHGVSFEAATLTISSYMLCGAVGMFIGGFVAAKSRHSDRVVALAMAAGAVLLALCGTGLLGATGTMVVLAITGFAVGIGGPSRDMMIKKATPKGATGRVYGLVYSGLDTGFAISPLVFGMFMDRGWYGSTLLGAALVLLLSVGAALGVGKRTGATASA</sequence>
<organism evidence="6">
    <name type="scientific">Curvibacter symbiont subsp. Hydra magnipapillata</name>
    <dbReference type="NCBI Taxonomy" id="667019"/>
    <lineage>
        <taxon>Bacteria</taxon>
        <taxon>Pseudomonadati</taxon>
        <taxon>Pseudomonadota</taxon>
        <taxon>Betaproteobacteria</taxon>
        <taxon>Burkholderiales</taxon>
        <taxon>Comamonadaceae</taxon>
        <taxon>Curvibacter</taxon>
    </lineage>
</organism>
<dbReference type="GO" id="GO:0005886">
    <property type="term" value="C:plasma membrane"/>
    <property type="evidence" value="ECO:0007669"/>
    <property type="project" value="TreeGrafter"/>
</dbReference>
<protein>
    <recommendedName>
        <fullName evidence="5">Major facilitator superfamily (MFS) profile domain-containing protein</fullName>
    </recommendedName>
</protein>
<proteinExistence type="predicted"/>
<feature type="transmembrane region" description="Helical" evidence="4">
    <location>
        <begin position="36"/>
        <end position="62"/>
    </location>
</feature>
<feature type="transmembrane region" description="Helical" evidence="4">
    <location>
        <begin position="101"/>
        <end position="120"/>
    </location>
</feature>
<feature type="transmembrane region" description="Helical" evidence="4">
    <location>
        <begin position="368"/>
        <end position="390"/>
    </location>
</feature>
<evidence type="ECO:0000256" key="3">
    <source>
        <dbReference type="ARBA" id="ARBA00023136"/>
    </source>
</evidence>
<dbReference type="Pfam" id="PF07690">
    <property type="entry name" value="MFS_1"/>
    <property type="match status" value="1"/>
</dbReference>
<feature type="domain" description="Major facilitator superfamily (MFS) profile" evidence="5">
    <location>
        <begin position="36"/>
        <end position="422"/>
    </location>
</feature>
<dbReference type="PANTHER" id="PTHR43129">
    <property type="entry name" value="FOSMIDOMYCIN RESISTANCE PROTEIN"/>
    <property type="match status" value="1"/>
</dbReference>
<keyword evidence="2 4" id="KW-1133">Transmembrane helix</keyword>
<dbReference type="PROSITE" id="PS50850">
    <property type="entry name" value="MFS"/>
    <property type="match status" value="1"/>
</dbReference>
<feature type="transmembrane region" description="Helical" evidence="4">
    <location>
        <begin position="308"/>
        <end position="329"/>
    </location>
</feature>
<feature type="transmembrane region" description="Helical" evidence="4">
    <location>
        <begin position="74"/>
        <end position="94"/>
    </location>
</feature>
<evidence type="ECO:0000313" key="6">
    <source>
        <dbReference type="EMBL" id="CBA26479.1"/>
    </source>
</evidence>